<dbReference type="Proteomes" id="UP000823485">
    <property type="component" value="Unassembled WGS sequence"/>
</dbReference>
<keyword evidence="2" id="KW-1185">Reference proteome</keyword>
<proteinExistence type="predicted"/>
<evidence type="ECO:0000313" key="1">
    <source>
        <dbReference type="EMBL" id="MBM7716164.1"/>
    </source>
</evidence>
<comment type="caution">
    <text evidence="1">The sequence shown here is derived from an EMBL/GenBank/DDBJ whole genome shotgun (WGS) entry which is preliminary data.</text>
</comment>
<evidence type="ECO:0000313" key="2">
    <source>
        <dbReference type="Proteomes" id="UP000823485"/>
    </source>
</evidence>
<organism evidence="1 2">
    <name type="scientific">Siminovitchia thermophila</name>
    <dbReference type="NCBI Taxonomy" id="1245522"/>
    <lineage>
        <taxon>Bacteria</taxon>
        <taxon>Bacillati</taxon>
        <taxon>Bacillota</taxon>
        <taxon>Bacilli</taxon>
        <taxon>Bacillales</taxon>
        <taxon>Bacillaceae</taxon>
        <taxon>Siminovitchia</taxon>
    </lineage>
</organism>
<name>A0ABS2RAE1_9BACI</name>
<sequence>MERVVKVYSTNARSLNSMKEKMDIQDTEYGSKVLFDLDGKWFVIYATVVTEEK</sequence>
<protein>
    <submittedName>
        <fullName evidence="1">Dihydroorotase-like cyclic amidohydrolase</fullName>
    </submittedName>
</protein>
<dbReference type="RefSeq" id="WP_213089074.1">
    <property type="nucleotide sequence ID" value="NZ_JAFBFH010000023.1"/>
</dbReference>
<reference evidence="1 2" key="1">
    <citation type="submission" date="2021-01" db="EMBL/GenBank/DDBJ databases">
        <title>Genomic Encyclopedia of Type Strains, Phase IV (KMG-IV): sequencing the most valuable type-strain genomes for metagenomic binning, comparative biology and taxonomic classification.</title>
        <authorList>
            <person name="Goeker M."/>
        </authorList>
    </citation>
    <scope>NUCLEOTIDE SEQUENCE [LARGE SCALE GENOMIC DNA]</scope>
    <source>
        <strain evidence="1 2">DSM 105453</strain>
    </source>
</reference>
<gene>
    <name evidence="1" type="ORF">JOC94_003175</name>
</gene>
<accession>A0ABS2RAE1</accession>
<dbReference type="EMBL" id="JAFBFH010000023">
    <property type="protein sequence ID" value="MBM7716164.1"/>
    <property type="molecule type" value="Genomic_DNA"/>
</dbReference>